<accession>A0A2X2CW17</accession>
<gene>
    <name evidence="1" type="ORF">NCTC11842_03400</name>
</gene>
<dbReference type="RefSeq" id="WP_010797533.1">
    <property type="nucleotide sequence ID" value="NZ_CP069262.1"/>
</dbReference>
<sequence length="131" mass="14155">MTQRLEYLSREQIKAIAALATCTQLTHDGFGTGLGGGLGLGGESATGSLIGETLAEQRLREAISGLTHEQLVELLALVYAGQDWSAARALEEYAASKQSLQDLCSEFLIDKCIEHSPYLHEHLERALDVIA</sequence>
<evidence type="ECO:0000313" key="1">
    <source>
        <dbReference type="EMBL" id="SPZ09816.1"/>
    </source>
</evidence>
<dbReference type="AlphaFoldDB" id="A0A2X2CW17"/>
<proteinExistence type="predicted"/>
<dbReference type="EMBL" id="UAUF01000013">
    <property type="protein sequence ID" value="SPZ09816.1"/>
    <property type="molecule type" value="Genomic_DNA"/>
</dbReference>
<dbReference type="Proteomes" id="UP000250443">
    <property type="component" value="Unassembled WGS sequence"/>
</dbReference>
<reference evidence="1 2" key="1">
    <citation type="submission" date="2018-06" db="EMBL/GenBank/DDBJ databases">
        <authorList>
            <consortium name="Pathogen Informatics"/>
            <person name="Doyle S."/>
        </authorList>
    </citation>
    <scope>NUCLEOTIDE SEQUENCE [LARGE SCALE GENOMIC DNA]</scope>
    <source>
        <strain evidence="1 2">NCTC11842</strain>
    </source>
</reference>
<name>A0A2X2CW17_PSELU</name>
<protein>
    <submittedName>
        <fullName evidence="1">Protein of uncharacterized function (DUF3775)</fullName>
    </submittedName>
</protein>
<evidence type="ECO:0000313" key="2">
    <source>
        <dbReference type="Proteomes" id="UP000250443"/>
    </source>
</evidence>
<organism evidence="1 2">
    <name type="scientific">Pseudomonas luteola</name>
    <dbReference type="NCBI Taxonomy" id="47886"/>
    <lineage>
        <taxon>Bacteria</taxon>
        <taxon>Pseudomonadati</taxon>
        <taxon>Pseudomonadota</taxon>
        <taxon>Gammaproteobacteria</taxon>
        <taxon>Pseudomonadales</taxon>
        <taxon>Pseudomonadaceae</taxon>
        <taxon>Pseudomonas</taxon>
    </lineage>
</organism>